<sequence length="86" mass="9472">MSFRPMSPVQPPPLWISFLHMTFALTFVLVGGGIVAQPLDWPLRGGLATGLVALVWSSFTLADTMALLSRNPSRNGRRLRPCHSRV</sequence>
<dbReference type="Proteomes" id="UP000886476">
    <property type="component" value="Unassembled WGS sequence"/>
</dbReference>
<comment type="caution">
    <text evidence="2">The sequence shown here is derived from an EMBL/GenBank/DDBJ whole genome shotgun (WGS) entry which is preliminary data.</text>
</comment>
<keyword evidence="1" id="KW-1133">Transmembrane helix</keyword>
<protein>
    <submittedName>
        <fullName evidence="2">Uncharacterized protein</fullName>
    </submittedName>
</protein>
<proteinExistence type="predicted"/>
<dbReference type="EMBL" id="JABFDN010000007">
    <property type="protein sequence ID" value="NPU67564.1"/>
    <property type="molecule type" value="Genomic_DNA"/>
</dbReference>
<evidence type="ECO:0000313" key="2">
    <source>
        <dbReference type="EMBL" id="NPU67564.1"/>
    </source>
</evidence>
<name>A0ABX2CH71_9BRAD</name>
<organism evidence="2 3">
    <name type="scientific">Bradyrhizobium aeschynomenes</name>
    <dbReference type="NCBI Taxonomy" id="2734909"/>
    <lineage>
        <taxon>Bacteria</taxon>
        <taxon>Pseudomonadati</taxon>
        <taxon>Pseudomonadota</taxon>
        <taxon>Alphaproteobacteria</taxon>
        <taxon>Hyphomicrobiales</taxon>
        <taxon>Nitrobacteraceae</taxon>
        <taxon>Bradyrhizobium</taxon>
    </lineage>
</organism>
<accession>A0ABX2CH71</accession>
<gene>
    <name evidence="2" type="ORF">HL667_21350</name>
</gene>
<keyword evidence="1" id="KW-0812">Transmembrane</keyword>
<evidence type="ECO:0000256" key="1">
    <source>
        <dbReference type="SAM" id="Phobius"/>
    </source>
</evidence>
<feature type="transmembrane region" description="Helical" evidence="1">
    <location>
        <begin position="47"/>
        <end position="68"/>
    </location>
</feature>
<reference evidence="2" key="1">
    <citation type="submission" date="2020-05" db="EMBL/GenBank/DDBJ databases">
        <title>Nod-independent and nitrogen-fixing Bradyrhizobium aeschynomene sp. nov. isolated from nodules of Aeschynomene indica.</title>
        <authorList>
            <person name="Zhang Z."/>
        </authorList>
    </citation>
    <scope>NUCLEOTIDE SEQUENCE</scope>
    <source>
        <strain evidence="2">83012</strain>
    </source>
</reference>
<keyword evidence="3" id="KW-1185">Reference proteome</keyword>
<feature type="transmembrane region" description="Helical" evidence="1">
    <location>
        <begin position="12"/>
        <end position="35"/>
    </location>
</feature>
<evidence type="ECO:0000313" key="3">
    <source>
        <dbReference type="Proteomes" id="UP000886476"/>
    </source>
</evidence>
<keyword evidence="1" id="KW-0472">Membrane</keyword>